<dbReference type="RefSeq" id="WP_194114376.1">
    <property type="nucleotide sequence ID" value="NZ_JADFUA010000001.1"/>
</dbReference>
<reference evidence="1 2" key="1">
    <citation type="submission" date="2020-10" db="EMBL/GenBank/DDBJ databases">
        <title>The genome sequence of Chitinilyticum litopenaei 4Y14.</title>
        <authorList>
            <person name="Liu Y."/>
        </authorList>
    </citation>
    <scope>NUCLEOTIDE SEQUENCE [LARGE SCALE GENOMIC DNA]</scope>
    <source>
        <strain evidence="1 2">4Y14</strain>
    </source>
</reference>
<keyword evidence="2" id="KW-1185">Reference proteome</keyword>
<dbReference type="Proteomes" id="UP000604481">
    <property type="component" value="Unassembled WGS sequence"/>
</dbReference>
<dbReference type="AlphaFoldDB" id="A0A8J7FV75"/>
<dbReference type="EMBL" id="JADFUA010000001">
    <property type="protein sequence ID" value="MBE9607865.1"/>
    <property type="molecule type" value="Genomic_DNA"/>
</dbReference>
<comment type="caution">
    <text evidence="1">The sequence shown here is derived from an EMBL/GenBank/DDBJ whole genome shotgun (WGS) entry which is preliminary data.</text>
</comment>
<evidence type="ECO:0000313" key="2">
    <source>
        <dbReference type="Proteomes" id="UP000604481"/>
    </source>
</evidence>
<name>A0A8J7FV75_9NEIS</name>
<accession>A0A8J7FV75</accession>
<proteinExistence type="predicted"/>
<protein>
    <submittedName>
        <fullName evidence="1">Uncharacterized protein</fullName>
    </submittedName>
</protein>
<organism evidence="1 2">
    <name type="scientific">Chitinilyticum piscinae</name>
    <dbReference type="NCBI Taxonomy" id="2866724"/>
    <lineage>
        <taxon>Bacteria</taxon>
        <taxon>Pseudomonadati</taxon>
        <taxon>Pseudomonadota</taxon>
        <taxon>Betaproteobacteria</taxon>
        <taxon>Neisseriales</taxon>
        <taxon>Chitinibacteraceae</taxon>
        <taxon>Chitinilyticum</taxon>
    </lineage>
</organism>
<evidence type="ECO:0000313" key="1">
    <source>
        <dbReference type="EMBL" id="MBE9607865.1"/>
    </source>
</evidence>
<sequence length="80" mass="8906">MNYHCIDQFDHDSIMNNAKLLHSQQMGVMTIKLITHDEDDLMIVGPVEGSGNYIVIDGNSEAYDGSAHDHVRYCVAKGLL</sequence>
<gene>
    <name evidence="1" type="ORF">INR99_00735</name>
</gene>